<feature type="compositionally biased region" description="Low complexity" evidence="1">
    <location>
        <begin position="296"/>
        <end position="317"/>
    </location>
</feature>
<protein>
    <recommendedName>
        <fullName evidence="7">DUF1648 domain-containing protein</fullName>
    </recommendedName>
</protein>
<dbReference type="Pfam" id="PF19124">
    <property type="entry name" value="DUF5808"/>
    <property type="match status" value="1"/>
</dbReference>
<feature type="transmembrane region" description="Helical" evidence="2">
    <location>
        <begin position="356"/>
        <end position="377"/>
    </location>
</feature>
<dbReference type="PANTHER" id="PTHR37810">
    <property type="entry name" value="IMMUNITY PROTEIN SDPI"/>
    <property type="match status" value="1"/>
</dbReference>
<feature type="domain" description="DUF1648" evidence="3">
    <location>
        <begin position="144"/>
        <end position="190"/>
    </location>
</feature>
<keyword evidence="6" id="KW-1185">Reference proteome</keyword>
<feature type="transmembrane region" description="Helical" evidence="2">
    <location>
        <begin position="231"/>
        <end position="256"/>
    </location>
</feature>
<keyword evidence="2" id="KW-0812">Transmembrane</keyword>
<dbReference type="RefSeq" id="WP_284254067.1">
    <property type="nucleotide sequence ID" value="NZ_BAAAQO010000002.1"/>
</dbReference>
<reference evidence="6" key="1">
    <citation type="journal article" date="2019" name="Int. J. Syst. Evol. Microbiol.">
        <title>The Global Catalogue of Microorganisms (GCM) 10K type strain sequencing project: providing services to taxonomists for standard genome sequencing and annotation.</title>
        <authorList>
            <consortium name="The Broad Institute Genomics Platform"/>
            <consortium name="The Broad Institute Genome Sequencing Center for Infectious Disease"/>
            <person name="Wu L."/>
            <person name="Ma J."/>
        </authorList>
    </citation>
    <scope>NUCLEOTIDE SEQUENCE [LARGE SCALE GENOMIC DNA]</scope>
    <source>
        <strain evidence="6">NBRC 108894</strain>
    </source>
</reference>
<feature type="region of interest" description="Disordered" evidence="1">
    <location>
        <begin position="296"/>
        <end position="318"/>
    </location>
</feature>
<feature type="transmembrane region" description="Helical" evidence="2">
    <location>
        <begin position="262"/>
        <end position="283"/>
    </location>
</feature>
<keyword evidence="2" id="KW-0472">Membrane</keyword>
<feature type="transmembrane region" description="Helical" evidence="2">
    <location>
        <begin position="180"/>
        <end position="205"/>
    </location>
</feature>
<feature type="transmembrane region" description="Helical" evidence="2">
    <location>
        <begin position="12"/>
        <end position="36"/>
    </location>
</feature>
<dbReference type="InterPro" id="IPR043831">
    <property type="entry name" value="DUF5808"/>
</dbReference>
<dbReference type="Pfam" id="PF07853">
    <property type="entry name" value="DUF1648"/>
    <property type="match status" value="1"/>
</dbReference>
<evidence type="ECO:0000313" key="6">
    <source>
        <dbReference type="Proteomes" id="UP001157034"/>
    </source>
</evidence>
<evidence type="ECO:0000256" key="2">
    <source>
        <dbReference type="SAM" id="Phobius"/>
    </source>
</evidence>
<evidence type="ECO:0000259" key="4">
    <source>
        <dbReference type="Pfam" id="PF19124"/>
    </source>
</evidence>
<evidence type="ECO:0000313" key="5">
    <source>
        <dbReference type="EMBL" id="GMA95286.1"/>
    </source>
</evidence>
<evidence type="ECO:0000259" key="3">
    <source>
        <dbReference type="Pfam" id="PF07853"/>
    </source>
</evidence>
<feature type="transmembrane region" description="Helical" evidence="2">
    <location>
        <begin position="135"/>
        <end position="160"/>
    </location>
</feature>
<feature type="transmembrane region" description="Helical" evidence="2">
    <location>
        <begin position="57"/>
        <end position="76"/>
    </location>
</feature>
<feature type="transmembrane region" description="Helical" evidence="2">
    <location>
        <begin position="82"/>
        <end position="99"/>
    </location>
</feature>
<organism evidence="5 6">
    <name type="scientific">Pseudolysinimonas kribbensis</name>
    <dbReference type="NCBI Taxonomy" id="433641"/>
    <lineage>
        <taxon>Bacteria</taxon>
        <taxon>Bacillati</taxon>
        <taxon>Actinomycetota</taxon>
        <taxon>Actinomycetes</taxon>
        <taxon>Micrococcales</taxon>
        <taxon>Microbacteriaceae</taxon>
        <taxon>Pseudolysinimonas</taxon>
    </lineage>
</organism>
<dbReference type="EMBL" id="BSVB01000001">
    <property type="protein sequence ID" value="GMA95286.1"/>
    <property type="molecule type" value="Genomic_DNA"/>
</dbReference>
<gene>
    <name evidence="5" type="ORF">GCM10025881_21100</name>
</gene>
<accession>A0ABQ6K982</accession>
<proteinExistence type="predicted"/>
<comment type="caution">
    <text evidence="5">The sequence shown here is derived from an EMBL/GenBank/DDBJ whole genome shotgun (WGS) entry which is preliminary data.</text>
</comment>
<evidence type="ECO:0008006" key="7">
    <source>
        <dbReference type="Google" id="ProtNLM"/>
    </source>
</evidence>
<feature type="domain" description="DUF5808" evidence="4">
    <location>
        <begin position="333"/>
        <end position="357"/>
    </location>
</feature>
<dbReference type="Proteomes" id="UP001157034">
    <property type="component" value="Unassembled WGS sequence"/>
</dbReference>
<name>A0ABQ6K982_9MICO</name>
<dbReference type="PANTHER" id="PTHR37810:SF5">
    <property type="entry name" value="IMMUNITY PROTEIN SDPI"/>
    <property type="match status" value="1"/>
</dbReference>
<sequence length="383" mass="39858">MTSTFAPAFSAGLVALLALLLIAMPAITPATVPLGVAVPPSRTGDPLVRRVITRYRIGEVVLAIVALLVDAALLFAPPVAGIFVPVFLFLALSVAWLVLSRRTIIAAKRDQDWYEGVPVQQSAEVTAPTHHHPPLVWAIVAVLAFVAAFAIGAAVYPSLADPYPVHFDLAGAPDRFEPKTLWAVFGLLIVGVGVAALLFVLAVVVPRTALRATPGDAPQGALARADARRGVLAALLAQLSAAIAVGLSLVSVLIWLAPPAVATRTGLIVMILLIVGVLAVAVVRYRRIVRRTSASAPGHASAASPPGTPPRAAGPAAPDDDAHWKGGIIYVNRDDPSIWVPRRFGLGWTLNLGRPAGVVIGVVTILVIVGIVVTVLLTTGHGR</sequence>
<keyword evidence="2" id="KW-1133">Transmembrane helix</keyword>
<dbReference type="InterPro" id="IPR012867">
    <property type="entry name" value="DUF1648"/>
</dbReference>
<evidence type="ECO:0000256" key="1">
    <source>
        <dbReference type="SAM" id="MobiDB-lite"/>
    </source>
</evidence>